<evidence type="ECO:0000259" key="2">
    <source>
        <dbReference type="Pfam" id="PF20434"/>
    </source>
</evidence>
<organism evidence="3 4">
    <name type="scientific">Mycobacterium phage Superphikiman</name>
    <dbReference type="NCBI Taxonomy" id="2041551"/>
    <lineage>
        <taxon>Viruses</taxon>
        <taxon>Duplodnaviria</taxon>
        <taxon>Heunggongvirae</taxon>
        <taxon>Uroviricota</taxon>
        <taxon>Caudoviricetes</taxon>
        <taxon>Omegavirus</taxon>
        <taxon>Omegavirus courthouse</taxon>
    </lineage>
</organism>
<dbReference type="Proteomes" id="UP000240916">
    <property type="component" value="Segment"/>
</dbReference>
<dbReference type="PANTHER" id="PTHR48081">
    <property type="entry name" value="AB HYDROLASE SUPERFAMILY PROTEIN C4A8.06C"/>
    <property type="match status" value="1"/>
</dbReference>
<dbReference type="EMBL" id="MF919534">
    <property type="protein sequence ID" value="ATS92935.1"/>
    <property type="molecule type" value="Genomic_DNA"/>
</dbReference>
<dbReference type="SUPFAM" id="SSF53474">
    <property type="entry name" value="alpha/beta-Hydrolases"/>
    <property type="match status" value="1"/>
</dbReference>
<accession>A0A2D2W416</accession>
<feature type="domain" description="BD-FAE-like" evidence="2">
    <location>
        <begin position="27"/>
        <end position="215"/>
    </location>
</feature>
<dbReference type="PANTHER" id="PTHR48081:SF33">
    <property type="entry name" value="KYNURENINE FORMAMIDASE"/>
    <property type="match status" value="1"/>
</dbReference>
<name>A0A2D2W416_9CAUD</name>
<evidence type="ECO:0000313" key="4">
    <source>
        <dbReference type="Proteomes" id="UP000240916"/>
    </source>
</evidence>
<evidence type="ECO:0000256" key="1">
    <source>
        <dbReference type="ARBA" id="ARBA00022801"/>
    </source>
</evidence>
<dbReference type="Pfam" id="PF20434">
    <property type="entry name" value="BD-FAE"/>
    <property type="match status" value="1"/>
</dbReference>
<gene>
    <name evidence="3" type="ORF">SEA_SUPERPHIKIMAN_93</name>
</gene>
<dbReference type="InterPro" id="IPR050300">
    <property type="entry name" value="GDXG_lipolytic_enzyme"/>
</dbReference>
<dbReference type="InterPro" id="IPR029058">
    <property type="entry name" value="AB_hydrolase_fold"/>
</dbReference>
<evidence type="ECO:0000313" key="3">
    <source>
        <dbReference type="EMBL" id="ATS92935.1"/>
    </source>
</evidence>
<sequence>MIPALAHFEARQRHLWDTVAYSGNQKLDIWLPESPENAPVFMFIPGGAWTIGDRRGQGYAIMSHLVQQGWICVAIDYRTAPQNQWPAPFEDVSAAFHWVRANIHQYGGGDFLAVGGASAGGHMASLLGLTDWSFSKPDAVISLYGVYDWTSKSLDHWLINRYVQHVVVGRRDHDTLRISSPIHQIHRDAPPFLIIQGDCDLVTPQSGAKKFFKKLKETSLNHAVYHRVPGGIHGFDLLQGWQTDRAIDAIDDFLTTARIPGLLEAS</sequence>
<dbReference type="InterPro" id="IPR049492">
    <property type="entry name" value="BD-FAE-like_dom"/>
</dbReference>
<dbReference type="Gene3D" id="3.40.50.1820">
    <property type="entry name" value="alpha/beta hydrolase"/>
    <property type="match status" value="1"/>
</dbReference>
<dbReference type="GO" id="GO:0016787">
    <property type="term" value="F:hydrolase activity"/>
    <property type="evidence" value="ECO:0007669"/>
    <property type="project" value="UniProtKB-KW"/>
</dbReference>
<protein>
    <submittedName>
        <fullName evidence="3">Esterase</fullName>
    </submittedName>
</protein>
<proteinExistence type="predicted"/>
<reference evidence="3 4" key="1">
    <citation type="submission" date="2017-09" db="EMBL/GenBank/DDBJ databases">
        <authorList>
            <person name="Pradhan P."/>
            <person name="Aluri L.S."/>
            <person name="Anandarajan D."/>
            <person name="Beiriger J.C."/>
            <person name="Bethamcharla R."/>
            <person name="Betini N."/>
            <person name="Bhatt S.D."/>
            <person name="Chengalvala S."/>
            <person name="Cox N.E."/>
            <person name="Delvadia B.P."/>
            <person name="Desai A.S."/>
            <person name="Devaney A.M."/>
            <person name="Doyle B.K."/>
            <person name="Edgerton A.O."/>
            <person name="Erlich M.C."/>
            <person name="Fitzpatrick K.C."/>
            <person name="Gajjar E.A."/>
            <person name="Ganguly A."/>
            <person name="Gill R.S."/>
            <person name="Goldman M.G."/>
            <person name="Good P.M."/>
            <person name="Gupta N."/>
            <person name="Haddad L.M."/>
            <person name="Han E.J."/>
            <person name="Jain S."/>
            <person name="Jiang A."/>
            <person name="Jurgielewicz A.D."/>
            <person name="Kainth D.K."/>
            <person name="Karam J.M."/>
            <person name="Kodavatiganti M."/>
            <person name="Kriete S.J."/>
            <person name="MacDonald C.E."/>
            <person name="Maret J.P."/>
            <person name="Mathew A.E."/>
            <person name="Nako S."/>
            <person name="Natrajan M."/>
            <person name="Nishu N.M."/>
            <person name="Parikh A."/>
            <person name="Patel N."/>
            <person name="Patel P.D."/>
            <person name="Patel S."/>
            <person name="Patra K."/>
            <person name="Pumpuckdee D."/>
            <person name="Rai K."/>
            <person name="Ramanathan A."/>
            <person name="Sarkar A."/>
            <person name="Schaffer B.L."/>
            <person name="Shah P."/>
            <person name="Tata R.K."/>
            <person name="Tawfik A.H."/>
            <person name="Thuremella B.T."/>
            <person name="Toma J."/>
            <person name="Tran T.L."/>
            <person name="Veera S."/>
            <person name="Vemulapalli V.K."/>
            <person name="Vidas T.V."/>
            <person name="Vieira K.S."/>
            <person name="Vijayakumar G."/>
            <person name="Walor T.A."/>
            <person name="White C.R."/>
            <person name="Wong B.M."/>
            <person name="Zhao Sl."/>
            <person name="McDonald M.T."/>
            <person name="Dalia R."/>
            <person name="Little J.L."/>
            <person name="Gurney S.M.R."/>
            <person name="Bollivar D.W."/>
            <person name="Garlena R.A."/>
            <person name="Russell D.A."/>
            <person name="Pope W.H."/>
            <person name="Jacobs-Sera D."/>
            <person name="Hendrix R.W."/>
            <person name="Hatfull G.F."/>
        </authorList>
    </citation>
    <scope>NUCLEOTIDE SEQUENCE [LARGE SCALE GENOMIC DNA]</scope>
</reference>
<keyword evidence="1" id="KW-0378">Hydrolase</keyword>